<feature type="compositionally biased region" description="Basic residues" evidence="1">
    <location>
        <begin position="38"/>
        <end position="49"/>
    </location>
</feature>
<evidence type="ECO:0000313" key="3">
    <source>
        <dbReference type="Proteomes" id="UP001140949"/>
    </source>
</evidence>
<dbReference type="Proteomes" id="UP001140949">
    <property type="component" value="Unassembled WGS sequence"/>
</dbReference>
<comment type="caution">
    <text evidence="2">The sequence shown here is derived from an EMBL/GenBank/DDBJ whole genome shotgun (WGS) entry which is preliminary data.</text>
</comment>
<accession>A0AAX6G195</accession>
<feature type="compositionally biased region" description="Basic and acidic residues" evidence="1">
    <location>
        <begin position="183"/>
        <end position="198"/>
    </location>
</feature>
<dbReference type="SUPFAM" id="SSF101447">
    <property type="entry name" value="Formin homology 2 domain (FH2 domain)"/>
    <property type="match status" value="1"/>
</dbReference>
<feature type="compositionally biased region" description="Pro residues" evidence="1">
    <location>
        <begin position="10"/>
        <end position="23"/>
    </location>
</feature>
<name>A0AAX6G195_IRIPA</name>
<feature type="region of interest" description="Disordered" evidence="1">
    <location>
        <begin position="180"/>
        <end position="258"/>
    </location>
</feature>
<protein>
    <submittedName>
        <fullName evidence="2">Uncharacterized protein</fullName>
    </submittedName>
</protein>
<gene>
    <name evidence="2" type="ORF">M6B38_390315</name>
</gene>
<dbReference type="AlphaFoldDB" id="A0AAX6G195"/>
<feature type="region of interest" description="Disordered" evidence="1">
    <location>
        <begin position="1"/>
        <end position="50"/>
    </location>
</feature>
<feature type="compositionally biased region" description="Polar residues" evidence="1">
    <location>
        <begin position="199"/>
        <end position="221"/>
    </location>
</feature>
<dbReference type="PANTHER" id="PTHR35719">
    <property type="entry name" value="OS01G0680600 PROTEIN"/>
    <property type="match status" value="1"/>
</dbReference>
<dbReference type="EMBL" id="JANAVB010024490">
    <property type="protein sequence ID" value="KAJ6822223.1"/>
    <property type="molecule type" value="Genomic_DNA"/>
</dbReference>
<reference evidence="2" key="1">
    <citation type="journal article" date="2023" name="GigaByte">
        <title>Genome assembly of the bearded iris, Iris pallida Lam.</title>
        <authorList>
            <person name="Bruccoleri R.E."/>
            <person name="Oakeley E.J."/>
            <person name="Faust A.M.E."/>
            <person name="Altorfer M."/>
            <person name="Dessus-Babus S."/>
            <person name="Burckhardt D."/>
            <person name="Oertli M."/>
            <person name="Naumann U."/>
            <person name="Petersen F."/>
            <person name="Wong J."/>
        </authorList>
    </citation>
    <scope>NUCLEOTIDE SEQUENCE</scope>
    <source>
        <strain evidence="2">GSM-AAB239-AS_SAM_17_03QT</strain>
    </source>
</reference>
<keyword evidence="3" id="KW-1185">Reference proteome</keyword>
<evidence type="ECO:0000313" key="2">
    <source>
        <dbReference type="EMBL" id="KAJ6822223.1"/>
    </source>
</evidence>
<organism evidence="2 3">
    <name type="scientific">Iris pallida</name>
    <name type="common">Sweet iris</name>
    <dbReference type="NCBI Taxonomy" id="29817"/>
    <lineage>
        <taxon>Eukaryota</taxon>
        <taxon>Viridiplantae</taxon>
        <taxon>Streptophyta</taxon>
        <taxon>Embryophyta</taxon>
        <taxon>Tracheophyta</taxon>
        <taxon>Spermatophyta</taxon>
        <taxon>Magnoliopsida</taxon>
        <taxon>Liliopsida</taxon>
        <taxon>Asparagales</taxon>
        <taxon>Iridaceae</taxon>
        <taxon>Iridoideae</taxon>
        <taxon>Irideae</taxon>
        <taxon>Iris</taxon>
    </lineage>
</organism>
<reference evidence="2" key="2">
    <citation type="submission" date="2023-04" db="EMBL/GenBank/DDBJ databases">
        <authorList>
            <person name="Bruccoleri R.E."/>
            <person name="Oakeley E.J."/>
            <person name="Faust A.-M."/>
            <person name="Dessus-Babus S."/>
            <person name="Altorfer M."/>
            <person name="Burckhardt D."/>
            <person name="Oertli M."/>
            <person name="Naumann U."/>
            <person name="Petersen F."/>
            <person name="Wong J."/>
        </authorList>
    </citation>
    <scope>NUCLEOTIDE SEQUENCE</scope>
    <source>
        <strain evidence="2">GSM-AAB239-AS_SAM_17_03QT</strain>
        <tissue evidence="2">Leaf</tissue>
    </source>
</reference>
<dbReference type="PANTHER" id="PTHR35719:SF5">
    <property type="entry name" value="T6K12.7 PROTEIN"/>
    <property type="match status" value="1"/>
</dbReference>
<evidence type="ECO:0000256" key="1">
    <source>
        <dbReference type="SAM" id="MobiDB-lite"/>
    </source>
</evidence>
<sequence length="287" mass="32923">MIPLSLHSSLPPPPPPPPPPPTTNPKNPSLNFSSTSPPRRRQFARRCRRTGWDSNAESIRTGRFGFRDGDGREEDGRKWWSDEPDEEFYNEFDGFDDEEEEEDFWDKIWIFKVFKAYGYMLPAIIASMLLATGPKAFLMALALPLGQSAISLAIDKLWGRTYEEPRMKAKYRRKPFNRSTSFRNREKEERKSDYKGRNDYQSWDSSTESEVTDNASGSRRSTFGGWDELDDQKGSAGRKSSSGDGSAQDEPVKKGKLSRRGRYRDAPLFLRLLIAVFPFLGSWTRIL</sequence>
<proteinExistence type="predicted"/>